<dbReference type="GeneID" id="24405132"/>
<reference evidence="4 5" key="1">
    <citation type="journal article" date="2015" name="Front. Microbiol.">
        <title>The use of phage FCL-2 as an alternative to chemotherapy against columnaris disease in aquaculture.</title>
        <authorList>
            <person name="Laanto E."/>
            <person name="Bamford J.K."/>
            <person name="Ravantti J.J."/>
            <person name="Sundberg L.R."/>
        </authorList>
    </citation>
    <scope>NUCLEOTIDE SEQUENCE [LARGE SCALE GENOMIC DNA]</scope>
</reference>
<dbReference type="NCBIfam" id="TIGR00621">
    <property type="entry name" value="ssb"/>
    <property type="match status" value="1"/>
</dbReference>
<evidence type="ECO:0000256" key="1">
    <source>
        <dbReference type="ARBA" id="ARBA00023125"/>
    </source>
</evidence>
<dbReference type="Gene3D" id="2.40.50.140">
    <property type="entry name" value="Nucleic acid-binding proteins"/>
    <property type="match status" value="1"/>
</dbReference>
<accession>A0A0A0YUT5</accession>
<evidence type="ECO:0000313" key="4">
    <source>
        <dbReference type="EMBL" id="AIX11846.1"/>
    </source>
</evidence>
<evidence type="ECO:0000256" key="3">
    <source>
        <dbReference type="SAM" id="MobiDB-lite"/>
    </source>
</evidence>
<protein>
    <recommendedName>
        <fullName evidence="2">Single-stranded DNA-binding protein</fullName>
    </recommendedName>
</protein>
<dbReference type="CDD" id="cd04496">
    <property type="entry name" value="SSB_OBF"/>
    <property type="match status" value="1"/>
</dbReference>
<dbReference type="InterPro" id="IPR011344">
    <property type="entry name" value="ssDNA-bd"/>
</dbReference>
<dbReference type="InterPro" id="IPR012340">
    <property type="entry name" value="NA-bd_OB-fold"/>
</dbReference>
<dbReference type="GO" id="GO:0003697">
    <property type="term" value="F:single-stranded DNA binding"/>
    <property type="evidence" value="ECO:0007669"/>
    <property type="project" value="InterPro"/>
</dbReference>
<dbReference type="PROSITE" id="PS50935">
    <property type="entry name" value="SSB"/>
    <property type="match status" value="1"/>
</dbReference>
<dbReference type="Pfam" id="PF00436">
    <property type="entry name" value="SSB"/>
    <property type="match status" value="1"/>
</dbReference>
<proteinExistence type="predicted"/>
<dbReference type="GO" id="GO:0006260">
    <property type="term" value="P:DNA replication"/>
    <property type="evidence" value="ECO:0007669"/>
    <property type="project" value="InterPro"/>
</dbReference>
<dbReference type="KEGG" id="vg:24405132"/>
<sequence>MNRQEFIGHIGNDAEVKDLGINQVINFSVAVSESYVNKTTNEKITNTTWYECAKWGNNTQIAQYLKKGQQVYIMGKPNNRAWQNEQGDIKVVNAVKVTEILLLGGKQSNDNNAQPQQPQQQPQQPQQAPQPQNNEDFNNSEEHDDLPF</sequence>
<dbReference type="PIRSF" id="PIRSF002070">
    <property type="entry name" value="SSB"/>
    <property type="match status" value="1"/>
</dbReference>
<dbReference type="Proteomes" id="UP000030329">
    <property type="component" value="Segment"/>
</dbReference>
<feature type="compositionally biased region" description="Low complexity" evidence="3">
    <location>
        <begin position="113"/>
        <end position="132"/>
    </location>
</feature>
<dbReference type="SUPFAM" id="SSF50249">
    <property type="entry name" value="Nucleic acid-binding proteins"/>
    <property type="match status" value="1"/>
</dbReference>
<evidence type="ECO:0000256" key="2">
    <source>
        <dbReference type="PIRNR" id="PIRNR002070"/>
    </source>
</evidence>
<dbReference type="OrthoDB" id="15239at10239"/>
<organism evidence="4 5">
    <name type="scientific">Flavobacterium phage FCL-2</name>
    <dbReference type="NCBI Taxonomy" id="908819"/>
    <lineage>
        <taxon>Viruses</taxon>
        <taxon>Duplodnaviria</taxon>
        <taxon>Heunggongvirae</taxon>
        <taxon>Uroviricota</taxon>
        <taxon>Caudoviricetes</taxon>
        <taxon>Ficleduovirus</taxon>
        <taxon>Ficleduovirus FCL2</taxon>
    </lineage>
</organism>
<dbReference type="EMBL" id="KM873719">
    <property type="protein sequence ID" value="AIX11846.1"/>
    <property type="molecule type" value="Genomic_DNA"/>
</dbReference>
<evidence type="ECO:0000313" key="5">
    <source>
        <dbReference type="Proteomes" id="UP000030329"/>
    </source>
</evidence>
<keyword evidence="1 2" id="KW-0238">DNA-binding</keyword>
<dbReference type="InterPro" id="IPR000424">
    <property type="entry name" value="Primosome_PriB/ssb"/>
</dbReference>
<feature type="region of interest" description="Disordered" evidence="3">
    <location>
        <begin position="103"/>
        <end position="148"/>
    </location>
</feature>
<name>A0A0A0YUT5_9CAUD</name>
<keyword evidence="5" id="KW-1185">Reference proteome</keyword>
<feature type="compositionally biased region" description="Acidic residues" evidence="3">
    <location>
        <begin position="138"/>
        <end position="148"/>
    </location>
</feature>
<dbReference type="RefSeq" id="YP_009140492.1">
    <property type="nucleotide sequence ID" value="NC_027125.1"/>
</dbReference>